<sequence length="433" mass="45576">MPLLRARLAIPLVTALLGLGVSPLPGGPSPTPPSAVLPRLVTEGRAPAAAMVSASPTASRFQAAGPGIRRADRFRAGSVTKTFIATVVLQLAAEGRLRLDDPVARHLPGLVPGTAGRRVTLRALLTHTSGLPEYTDAGAALSSFTRTTAREAVRRALAGHPPGPVGRYAYSNTNYVLLGLVIERVTDRSYAAAVGRRIIRPLQLTGTSLPGARTTLPTPHGRAYDVTGRDVTVLDPRAADAAGELISTLDDLNHFYAGLLSGRLLPPPQLRELLDTRPTNGWYGMGVYPLRLSCGVTVWGHNGHITGSYVRSATTGDGRHTVTFRVNTDHLADRTRHVLEPALLEEEFCRGTAPRAHAQHDRGARPPSATGAQHPPSAAAGAQRPPGAGRTSHRRVPGPAYSGTMSGAPSRAASAVRSSGCRCDSRSASTRFS</sequence>
<reference evidence="4" key="1">
    <citation type="journal article" date="2019" name="Int. J. Syst. Evol. Microbiol.">
        <title>The Global Catalogue of Microorganisms (GCM) 10K type strain sequencing project: providing services to taxonomists for standard genome sequencing and annotation.</title>
        <authorList>
            <consortium name="The Broad Institute Genomics Platform"/>
            <consortium name="The Broad Institute Genome Sequencing Center for Infectious Disease"/>
            <person name="Wu L."/>
            <person name="Ma J."/>
        </authorList>
    </citation>
    <scope>NUCLEOTIDE SEQUENCE [LARGE SCALE GENOMIC DNA]</scope>
    <source>
        <strain evidence="4">JCM 5062</strain>
    </source>
</reference>
<dbReference type="InterPro" id="IPR012338">
    <property type="entry name" value="Beta-lactam/transpept-like"/>
</dbReference>
<keyword evidence="3" id="KW-0378">Hydrolase</keyword>
<feature type="compositionally biased region" description="Low complexity" evidence="1">
    <location>
        <begin position="406"/>
        <end position="420"/>
    </location>
</feature>
<dbReference type="RefSeq" id="WP_344362957.1">
    <property type="nucleotide sequence ID" value="NZ_BAAASR010000021.1"/>
</dbReference>
<keyword evidence="4" id="KW-1185">Reference proteome</keyword>
<dbReference type="Gene3D" id="3.40.710.10">
    <property type="entry name" value="DD-peptidase/beta-lactamase superfamily"/>
    <property type="match status" value="1"/>
</dbReference>
<dbReference type="PANTHER" id="PTHR46825">
    <property type="entry name" value="D-ALANYL-D-ALANINE-CARBOXYPEPTIDASE/ENDOPEPTIDASE AMPH"/>
    <property type="match status" value="1"/>
</dbReference>
<dbReference type="Proteomes" id="UP001499942">
    <property type="component" value="Unassembled WGS sequence"/>
</dbReference>
<evidence type="ECO:0000256" key="1">
    <source>
        <dbReference type="SAM" id="MobiDB-lite"/>
    </source>
</evidence>
<feature type="domain" description="Beta-lactamase-related" evidence="2">
    <location>
        <begin position="63"/>
        <end position="310"/>
    </location>
</feature>
<dbReference type="InterPro" id="IPR050491">
    <property type="entry name" value="AmpC-like"/>
</dbReference>
<dbReference type="GO" id="GO:0016787">
    <property type="term" value="F:hydrolase activity"/>
    <property type="evidence" value="ECO:0007669"/>
    <property type="project" value="UniProtKB-KW"/>
</dbReference>
<evidence type="ECO:0000259" key="2">
    <source>
        <dbReference type="Pfam" id="PF00144"/>
    </source>
</evidence>
<accession>A0ABP5ZXV1</accession>
<proteinExistence type="predicted"/>
<protein>
    <submittedName>
        <fullName evidence="3">Serine hydrolase domain-containing protein</fullName>
    </submittedName>
</protein>
<dbReference type="EMBL" id="BAAASR010000021">
    <property type="protein sequence ID" value="GAA2502870.1"/>
    <property type="molecule type" value="Genomic_DNA"/>
</dbReference>
<feature type="region of interest" description="Disordered" evidence="1">
    <location>
        <begin position="354"/>
        <end position="433"/>
    </location>
</feature>
<name>A0ABP5ZXV1_9ACTN</name>
<evidence type="ECO:0000313" key="4">
    <source>
        <dbReference type="Proteomes" id="UP001499942"/>
    </source>
</evidence>
<organism evidence="3 4">
    <name type="scientific">Streptomyces gobitricini</name>
    <dbReference type="NCBI Taxonomy" id="68211"/>
    <lineage>
        <taxon>Bacteria</taxon>
        <taxon>Bacillati</taxon>
        <taxon>Actinomycetota</taxon>
        <taxon>Actinomycetes</taxon>
        <taxon>Kitasatosporales</taxon>
        <taxon>Streptomycetaceae</taxon>
        <taxon>Streptomyces</taxon>
    </lineage>
</organism>
<gene>
    <name evidence="3" type="ORF">GCM10010393_39120</name>
</gene>
<dbReference type="SUPFAM" id="SSF56601">
    <property type="entry name" value="beta-lactamase/transpeptidase-like"/>
    <property type="match status" value="1"/>
</dbReference>
<dbReference type="InterPro" id="IPR001466">
    <property type="entry name" value="Beta-lactam-related"/>
</dbReference>
<dbReference type="PANTHER" id="PTHR46825:SF7">
    <property type="entry name" value="D-ALANYL-D-ALANINE CARBOXYPEPTIDASE"/>
    <property type="match status" value="1"/>
</dbReference>
<feature type="compositionally biased region" description="Low complexity" evidence="1">
    <location>
        <begin position="375"/>
        <end position="389"/>
    </location>
</feature>
<evidence type="ECO:0000313" key="3">
    <source>
        <dbReference type="EMBL" id="GAA2502870.1"/>
    </source>
</evidence>
<comment type="caution">
    <text evidence="3">The sequence shown here is derived from an EMBL/GenBank/DDBJ whole genome shotgun (WGS) entry which is preliminary data.</text>
</comment>
<dbReference type="Pfam" id="PF00144">
    <property type="entry name" value="Beta-lactamase"/>
    <property type="match status" value="1"/>
</dbReference>